<dbReference type="Proteomes" id="UP000822688">
    <property type="component" value="Chromosome 9"/>
</dbReference>
<protein>
    <submittedName>
        <fullName evidence="2">Uncharacterized protein</fullName>
    </submittedName>
</protein>
<reference evidence="2" key="1">
    <citation type="submission" date="2020-06" db="EMBL/GenBank/DDBJ databases">
        <title>WGS assembly of Ceratodon purpureus strain R40.</title>
        <authorList>
            <person name="Carey S.B."/>
            <person name="Jenkins J."/>
            <person name="Shu S."/>
            <person name="Lovell J.T."/>
            <person name="Sreedasyam A."/>
            <person name="Maumus F."/>
            <person name="Tiley G.P."/>
            <person name="Fernandez-Pozo N."/>
            <person name="Barry K."/>
            <person name="Chen C."/>
            <person name="Wang M."/>
            <person name="Lipzen A."/>
            <person name="Daum C."/>
            <person name="Saski C.A."/>
            <person name="Payton A.C."/>
            <person name="Mcbreen J.C."/>
            <person name="Conrad R.E."/>
            <person name="Kollar L.M."/>
            <person name="Olsson S."/>
            <person name="Huttunen S."/>
            <person name="Landis J.B."/>
            <person name="Wickett N.J."/>
            <person name="Johnson M.G."/>
            <person name="Rensing S.A."/>
            <person name="Grimwood J."/>
            <person name="Schmutz J."/>
            <person name="Mcdaniel S.F."/>
        </authorList>
    </citation>
    <scope>NUCLEOTIDE SEQUENCE</scope>
    <source>
        <strain evidence="2">R40</strain>
    </source>
</reference>
<dbReference type="EMBL" id="CM026430">
    <property type="protein sequence ID" value="KAG0560850.1"/>
    <property type="molecule type" value="Genomic_DNA"/>
</dbReference>
<feature type="region of interest" description="Disordered" evidence="1">
    <location>
        <begin position="1"/>
        <end position="29"/>
    </location>
</feature>
<evidence type="ECO:0000313" key="2">
    <source>
        <dbReference type="EMBL" id="KAG0560850.1"/>
    </source>
</evidence>
<evidence type="ECO:0000256" key="1">
    <source>
        <dbReference type="SAM" id="MobiDB-lite"/>
    </source>
</evidence>
<dbReference type="AlphaFoldDB" id="A0A8T0GPB5"/>
<gene>
    <name evidence="2" type="ORF">KC19_9G018800</name>
</gene>
<organism evidence="2 3">
    <name type="scientific">Ceratodon purpureus</name>
    <name type="common">Fire moss</name>
    <name type="synonym">Dicranum purpureum</name>
    <dbReference type="NCBI Taxonomy" id="3225"/>
    <lineage>
        <taxon>Eukaryota</taxon>
        <taxon>Viridiplantae</taxon>
        <taxon>Streptophyta</taxon>
        <taxon>Embryophyta</taxon>
        <taxon>Bryophyta</taxon>
        <taxon>Bryophytina</taxon>
        <taxon>Bryopsida</taxon>
        <taxon>Dicranidae</taxon>
        <taxon>Pseudoditrichales</taxon>
        <taxon>Ditrichaceae</taxon>
        <taxon>Ceratodon</taxon>
    </lineage>
</organism>
<name>A0A8T0GPB5_CERPU</name>
<evidence type="ECO:0000313" key="3">
    <source>
        <dbReference type="Proteomes" id="UP000822688"/>
    </source>
</evidence>
<accession>A0A8T0GPB5</accession>
<proteinExistence type="predicted"/>
<comment type="caution">
    <text evidence="2">The sequence shown here is derived from an EMBL/GenBank/DDBJ whole genome shotgun (WGS) entry which is preliminary data.</text>
</comment>
<keyword evidence="3" id="KW-1185">Reference proteome</keyword>
<sequence>MLFSREASGLSMTSSKHVRRFKSSEPAEPKQLFSSSNVKEVWGLGWNSTECRLERVSYCGVECQQRERPNKFFNLIVLVLVPICLVKFYRCFSVEKACT</sequence>